<feature type="chain" id="PRO_5039410937" description="DUF4595 domain-containing protein" evidence="1">
    <location>
        <begin position="21"/>
        <end position="317"/>
    </location>
</feature>
<organism evidence="2 3">
    <name type="scientific">Butyricicoccus porcorum</name>
    <dbReference type="NCBI Taxonomy" id="1945634"/>
    <lineage>
        <taxon>Bacteria</taxon>
        <taxon>Bacillati</taxon>
        <taxon>Bacillota</taxon>
        <taxon>Clostridia</taxon>
        <taxon>Eubacteriales</taxon>
        <taxon>Butyricicoccaceae</taxon>
        <taxon>Butyricicoccus</taxon>
    </lineage>
</organism>
<protein>
    <recommendedName>
        <fullName evidence="4">DUF4595 domain-containing protein</fullName>
    </recommendedName>
</protein>
<keyword evidence="1" id="KW-0732">Signal</keyword>
<evidence type="ECO:0008006" key="4">
    <source>
        <dbReference type="Google" id="ProtNLM"/>
    </source>
</evidence>
<dbReference type="AlphaFoldDB" id="A0A252F6Y7"/>
<comment type="caution">
    <text evidence="2">The sequence shown here is derived from an EMBL/GenBank/DDBJ whole genome shotgun (WGS) entry which is preliminary data.</text>
</comment>
<dbReference type="EMBL" id="NHOC01000002">
    <property type="protein sequence ID" value="OUM21548.1"/>
    <property type="molecule type" value="Genomic_DNA"/>
</dbReference>
<gene>
    <name evidence="2" type="ORF">CBW42_03010</name>
</gene>
<keyword evidence="3" id="KW-1185">Reference proteome</keyword>
<dbReference type="RefSeq" id="WP_087017599.1">
    <property type="nucleotide sequence ID" value="NZ_NHOC01000002.1"/>
</dbReference>
<name>A0A252F6Y7_9FIRM</name>
<reference evidence="2 3" key="1">
    <citation type="submission" date="2017-05" db="EMBL/GenBank/DDBJ databases">
        <title>Butyricicoccus porcorum sp. nov. a butyrate-producing bacterium from the swine intestinal tract.</title>
        <authorList>
            <person name="Trachsel J."/>
            <person name="Humphrey S."/>
            <person name="Allen H.K."/>
        </authorList>
    </citation>
    <scope>NUCLEOTIDE SEQUENCE [LARGE SCALE GENOMIC DNA]</scope>
    <source>
        <strain evidence="2">BB10</strain>
    </source>
</reference>
<evidence type="ECO:0000313" key="2">
    <source>
        <dbReference type="EMBL" id="OUM21548.1"/>
    </source>
</evidence>
<evidence type="ECO:0000256" key="1">
    <source>
        <dbReference type="SAM" id="SignalP"/>
    </source>
</evidence>
<feature type="signal peptide" evidence="1">
    <location>
        <begin position="1"/>
        <end position="20"/>
    </location>
</feature>
<dbReference type="Proteomes" id="UP000194903">
    <property type="component" value="Unassembled WGS sequence"/>
</dbReference>
<accession>A0A252F6Y7</accession>
<proteinExistence type="predicted"/>
<evidence type="ECO:0000313" key="3">
    <source>
        <dbReference type="Proteomes" id="UP000194903"/>
    </source>
</evidence>
<sequence>MNVKRIAALVFASCMTVLLAGCGAASNNDTGSAALPAGTPTLEEIYAANTLEVYHAANIQPSLSTCLREGPDNRETNALLTLYWEEDLGLVSRFRKTDMSFRYYFTRDDVNYSAAITEDEDTVLTILADDPEQRGEKEITYAEKLFHQYSFGDYSSKEKLVSCTDSGDTYHIITDISAMSFTDSTGRTYTYTTQEYDVEKETLRILDVFRTYRFTDTDGTVKECTRSRCMTYNKKIVSLPDFMREDIIEADWSRTFTLHYPDGSTDTVAVPDGISVLVQAPDGYEVYADSDCETVYEEDRTDEDGAFPNRTVYLAKK</sequence>
<dbReference type="OrthoDB" id="1779245at2"/>
<dbReference type="PROSITE" id="PS51257">
    <property type="entry name" value="PROKAR_LIPOPROTEIN"/>
    <property type="match status" value="1"/>
</dbReference>